<dbReference type="SUPFAM" id="SSF51126">
    <property type="entry name" value="Pectin lyase-like"/>
    <property type="match status" value="1"/>
</dbReference>
<dbReference type="Gene3D" id="2.60.40.10">
    <property type="entry name" value="Immunoglobulins"/>
    <property type="match status" value="1"/>
</dbReference>
<dbReference type="InterPro" id="IPR039448">
    <property type="entry name" value="Beta_helix"/>
</dbReference>
<accession>A0A1G1W8H3</accession>
<reference evidence="4 5" key="1">
    <citation type="journal article" date="2016" name="Nat. Commun.">
        <title>Thousands of microbial genomes shed light on interconnected biogeochemical processes in an aquifer system.</title>
        <authorList>
            <person name="Anantharaman K."/>
            <person name="Brown C.T."/>
            <person name="Hug L.A."/>
            <person name="Sharon I."/>
            <person name="Castelle C.J."/>
            <person name="Probst A.J."/>
            <person name="Thomas B.C."/>
            <person name="Singh A."/>
            <person name="Wilkins M.J."/>
            <person name="Karaoz U."/>
            <person name="Brodie E.L."/>
            <person name="Williams K.H."/>
            <person name="Hubbard S.S."/>
            <person name="Banfield J.F."/>
        </authorList>
    </citation>
    <scope>NUCLEOTIDE SEQUENCE [LARGE SCALE GENOMIC DNA]</scope>
</reference>
<dbReference type="Gene3D" id="2.160.20.10">
    <property type="entry name" value="Single-stranded right-handed beta-helix, Pectin lyase-like"/>
    <property type="match status" value="1"/>
</dbReference>
<proteinExistence type="predicted"/>
<feature type="region of interest" description="Disordered" evidence="1">
    <location>
        <begin position="549"/>
        <end position="569"/>
    </location>
</feature>
<feature type="domain" description="CARDB" evidence="2">
    <location>
        <begin position="435"/>
        <end position="547"/>
    </location>
</feature>
<comment type="caution">
    <text evidence="4">The sequence shown here is derived from an EMBL/GenBank/DDBJ whole genome shotgun (WGS) entry which is preliminary data.</text>
</comment>
<evidence type="ECO:0000259" key="2">
    <source>
        <dbReference type="Pfam" id="PF07705"/>
    </source>
</evidence>
<evidence type="ECO:0000313" key="4">
    <source>
        <dbReference type="EMBL" id="OGY23914.1"/>
    </source>
</evidence>
<dbReference type="Pfam" id="PF13229">
    <property type="entry name" value="Beta_helix"/>
    <property type="match status" value="1"/>
</dbReference>
<dbReference type="InterPro" id="IPR012334">
    <property type="entry name" value="Pectin_lyas_fold"/>
</dbReference>
<dbReference type="STRING" id="1802593.A2172_02775"/>
<dbReference type="InterPro" id="IPR011050">
    <property type="entry name" value="Pectin_lyase_fold/virulence"/>
</dbReference>
<dbReference type="AlphaFoldDB" id="A0A1G1W8H3"/>
<organism evidence="4 5">
    <name type="scientific">Candidatus Woykebacteria bacterium RBG_13_40_15</name>
    <dbReference type="NCBI Taxonomy" id="1802593"/>
    <lineage>
        <taxon>Bacteria</taxon>
        <taxon>Candidatus Woykeibacteriota</taxon>
    </lineage>
</organism>
<gene>
    <name evidence="4" type="ORF">A2172_02775</name>
</gene>
<dbReference type="Pfam" id="PF07705">
    <property type="entry name" value="CARDB"/>
    <property type="match status" value="1"/>
</dbReference>
<dbReference type="InterPro" id="IPR011635">
    <property type="entry name" value="CARDB"/>
</dbReference>
<dbReference type="EMBL" id="MHCP01000018">
    <property type="protein sequence ID" value="OGY23914.1"/>
    <property type="molecule type" value="Genomic_DNA"/>
</dbReference>
<sequence>MSTGYGTGDHGTETGWSSSYGDGQAVFAENITFYKGYYVIDGNGTHTIPSKNSSDYGFKIVNTQDANYGVITFGEWQETASNIIIKYVHAYNTYGSKIKDKWDPNGDYPTLSIRFYPGSVQNHIKVQNCFLENSGQDGIQISVSSYLLFERNYIYGLGLLYSYHDPDHHGQTVQIFYGGDNIIFRNNIWEANEGQGLIALGSSAVNENIRFYGNVVFNGYGQQGVAGGFNSSGGIIGDAWPEEWKAGTQVNGMYVYNNTIVNTGGDYDRYSDISSTRFIMQTGSSNDYTYNNLFYNAHRIEHWNWTGAGYHASGGGDTACSADTICASTGQIGLLSSIFQNYTTNNFRLTSPTQSGLTLTSQPWWSGGTDAFFGSLDSAVDMYGNTRGVDGNWERGAYEYTGSTPPLTYCGDSSCNGTETCSTCPSDCGACPTNSPDLIVTDISWSPANPQTGNAVTFSATIKNQGTGPTPAGIIHGVLFTVDSQTYVWSDSYTNSLAPGASVTVTASGGPTGTATWTATAGTHSVLANVDDINRIGESNENNNTLTETLTLGTTDTTPPSPPTNVVVS</sequence>
<evidence type="ECO:0000313" key="5">
    <source>
        <dbReference type="Proteomes" id="UP000176631"/>
    </source>
</evidence>
<evidence type="ECO:0000256" key="1">
    <source>
        <dbReference type="SAM" id="MobiDB-lite"/>
    </source>
</evidence>
<dbReference type="InterPro" id="IPR013783">
    <property type="entry name" value="Ig-like_fold"/>
</dbReference>
<protein>
    <submittedName>
        <fullName evidence="4">Uncharacterized protein</fullName>
    </submittedName>
</protein>
<name>A0A1G1W8H3_9BACT</name>
<dbReference type="Proteomes" id="UP000176631">
    <property type="component" value="Unassembled WGS sequence"/>
</dbReference>
<feature type="domain" description="Right handed beta helix" evidence="3">
    <location>
        <begin position="123"/>
        <end position="215"/>
    </location>
</feature>
<evidence type="ECO:0000259" key="3">
    <source>
        <dbReference type="Pfam" id="PF13229"/>
    </source>
</evidence>